<comment type="caution">
    <text evidence="1">The sequence shown here is derived from an EMBL/GenBank/DDBJ whole genome shotgun (WGS) entry which is preliminary data.</text>
</comment>
<organism evidence="1 2">
    <name type="scientific">Neurospora hispaniola</name>
    <dbReference type="NCBI Taxonomy" id="588809"/>
    <lineage>
        <taxon>Eukaryota</taxon>
        <taxon>Fungi</taxon>
        <taxon>Dikarya</taxon>
        <taxon>Ascomycota</taxon>
        <taxon>Pezizomycotina</taxon>
        <taxon>Sordariomycetes</taxon>
        <taxon>Sordariomycetidae</taxon>
        <taxon>Sordariales</taxon>
        <taxon>Sordariaceae</taxon>
        <taxon>Neurospora</taxon>
    </lineage>
</organism>
<dbReference type="Proteomes" id="UP001285908">
    <property type="component" value="Unassembled WGS sequence"/>
</dbReference>
<dbReference type="EMBL" id="JAULSX010000012">
    <property type="protein sequence ID" value="KAK3484907.1"/>
    <property type="molecule type" value="Genomic_DNA"/>
</dbReference>
<proteinExistence type="predicted"/>
<reference evidence="1 2" key="1">
    <citation type="journal article" date="2023" name="Mol. Phylogenet. Evol.">
        <title>Genome-scale phylogeny and comparative genomics of the fungal order Sordariales.</title>
        <authorList>
            <person name="Hensen N."/>
            <person name="Bonometti L."/>
            <person name="Westerberg I."/>
            <person name="Brannstrom I.O."/>
            <person name="Guillou S."/>
            <person name="Cros-Aarteil S."/>
            <person name="Calhoun S."/>
            <person name="Haridas S."/>
            <person name="Kuo A."/>
            <person name="Mondo S."/>
            <person name="Pangilinan J."/>
            <person name="Riley R."/>
            <person name="LaButti K."/>
            <person name="Andreopoulos B."/>
            <person name="Lipzen A."/>
            <person name="Chen C."/>
            <person name="Yan M."/>
            <person name="Daum C."/>
            <person name="Ng V."/>
            <person name="Clum A."/>
            <person name="Steindorff A."/>
            <person name="Ohm R.A."/>
            <person name="Martin F."/>
            <person name="Silar P."/>
            <person name="Natvig D.O."/>
            <person name="Lalanne C."/>
            <person name="Gautier V."/>
            <person name="Ament-Velasquez S.L."/>
            <person name="Kruys A."/>
            <person name="Hutchinson M.I."/>
            <person name="Powell A.J."/>
            <person name="Barry K."/>
            <person name="Miller A.N."/>
            <person name="Grigoriev I.V."/>
            <person name="Debuchy R."/>
            <person name="Gladieux P."/>
            <person name="Hiltunen Thoren M."/>
            <person name="Johannesson H."/>
        </authorList>
    </citation>
    <scope>NUCLEOTIDE SEQUENCE [LARGE SCALE GENOMIC DNA]</scope>
    <source>
        <strain evidence="1 2">FGSC 10403</strain>
    </source>
</reference>
<gene>
    <name evidence="1" type="ORF">B0T23DRAFT_51733</name>
</gene>
<sequence length="116" mass="13458">MTIKTCQHKCRIKEESLTFKKPGSTTAERLPNQHEAVRQRTVLLTQFLASHLPPVFHIFYKPRHRTIIEREKQTEIDAFVNGYHEDVREDLDTRATSRLVPVTPFVTVLDASCVSR</sequence>
<dbReference type="GeneID" id="87879016"/>
<name>A0AAJ0MLS1_9PEZI</name>
<accession>A0AAJ0MLS1</accession>
<dbReference type="RefSeq" id="XP_062687933.1">
    <property type="nucleotide sequence ID" value="XM_062841394.1"/>
</dbReference>
<dbReference type="AlphaFoldDB" id="A0AAJ0MLS1"/>
<evidence type="ECO:0000313" key="1">
    <source>
        <dbReference type="EMBL" id="KAK3484907.1"/>
    </source>
</evidence>
<keyword evidence="2" id="KW-1185">Reference proteome</keyword>
<protein>
    <submittedName>
        <fullName evidence="1">Uncharacterized protein</fullName>
    </submittedName>
</protein>
<evidence type="ECO:0000313" key="2">
    <source>
        <dbReference type="Proteomes" id="UP001285908"/>
    </source>
</evidence>